<comment type="caution">
    <text evidence="1">The sequence shown here is derived from an EMBL/GenBank/DDBJ whole genome shotgun (WGS) entry which is preliminary data.</text>
</comment>
<evidence type="ECO:0000313" key="2">
    <source>
        <dbReference type="Proteomes" id="UP001233999"/>
    </source>
</evidence>
<dbReference type="EMBL" id="JASPKZ010010250">
    <property type="protein sequence ID" value="KAJ9574954.1"/>
    <property type="molecule type" value="Genomic_DNA"/>
</dbReference>
<sequence length="62" mass="7197">CLLQSRIFNIIIIATRYQLVDSDVRAYFASETSLFLVQQNLLTIMLTVLIADSPKNFRKEVY</sequence>
<accession>A0AAD7Z6F8</accession>
<dbReference type="AlphaFoldDB" id="A0AAD7Z6F8"/>
<dbReference type="Proteomes" id="UP001233999">
    <property type="component" value="Unassembled WGS sequence"/>
</dbReference>
<reference evidence="1" key="2">
    <citation type="submission" date="2023-05" db="EMBL/GenBank/DDBJ databases">
        <authorList>
            <person name="Fouks B."/>
        </authorList>
    </citation>
    <scope>NUCLEOTIDE SEQUENCE</scope>
    <source>
        <strain evidence="1">Stay&amp;Tobe</strain>
        <tissue evidence="1">Testes</tissue>
    </source>
</reference>
<protein>
    <submittedName>
        <fullName evidence="1">Uncharacterized protein</fullName>
    </submittedName>
</protein>
<reference evidence="1" key="1">
    <citation type="journal article" date="2023" name="IScience">
        <title>Live-bearing cockroach genome reveals convergent evolutionary mechanisms linked to viviparity in insects and beyond.</title>
        <authorList>
            <person name="Fouks B."/>
            <person name="Harrison M.C."/>
            <person name="Mikhailova A.A."/>
            <person name="Marchal E."/>
            <person name="English S."/>
            <person name="Carruthers M."/>
            <person name="Jennings E.C."/>
            <person name="Chiamaka E.L."/>
            <person name="Frigard R.A."/>
            <person name="Pippel M."/>
            <person name="Attardo G.M."/>
            <person name="Benoit J.B."/>
            <person name="Bornberg-Bauer E."/>
            <person name="Tobe S.S."/>
        </authorList>
    </citation>
    <scope>NUCLEOTIDE SEQUENCE</scope>
    <source>
        <strain evidence="1">Stay&amp;Tobe</strain>
    </source>
</reference>
<organism evidence="1 2">
    <name type="scientific">Diploptera punctata</name>
    <name type="common">Pacific beetle cockroach</name>
    <dbReference type="NCBI Taxonomy" id="6984"/>
    <lineage>
        <taxon>Eukaryota</taxon>
        <taxon>Metazoa</taxon>
        <taxon>Ecdysozoa</taxon>
        <taxon>Arthropoda</taxon>
        <taxon>Hexapoda</taxon>
        <taxon>Insecta</taxon>
        <taxon>Pterygota</taxon>
        <taxon>Neoptera</taxon>
        <taxon>Polyneoptera</taxon>
        <taxon>Dictyoptera</taxon>
        <taxon>Blattodea</taxon>
        <taxon>Blaberoidea</taxon>
        <taxon>Blaberidae</taxon>
        <taxon>Diplopterinae</taxon>
        <taxon>Diploptera</taxon>
    </lineage>
</organism>
<gene>
    <name evidence="1" type="ORF">L9F63_007872</name>
</gene>
<feature type="non-terminal residue" evidence="1">
    <location>
        <position position="1"/>
    </location>
</feature>
<keyword evidence="2" id="KW-1185">Reference proteome</keyword>
<proteinExistence type="predicted"/>
<evidence type="ECO:0000313" key="1">
    <source>
        <dbReference type="EMBL" id="KAJ9574954.1"/>
    </source>
</evidence>
<name>A0AAD7Z6F8_DIPPU</name>
<feature type="non-terminal residue" evidence="1">
    <location>
        <position position="62"/>
    </location>
</feature>